<organism evidence="2">
    <name type="scientific">marine sediment metagenome</name>
    <dbReference type="NCBI Taxonomy" id="412755"/>
    <lineage>
        <taxon>unclassified sequences</taxon>
        <taxon>metagenomes</taxon>
        <taxon>ecological metagenomes</taxon>
    </lineage>
</organism>
<dbReference type="EMBL" id="LAZR01042023">
    <property type="protein sequence ID" value="KKL10535.1"/>
    <property type="molecule type" value="Genomic_DNA"/>
</dbReference>
<accession>A0A0F9AMC1</accession>
<feature type="non-terminal residue" evidence="2">
    <location>
        <position position="51"/>
    </location>
</feature>
<name>A0A0F9AMC1_9ZZZZ</name>
<dbReference type="AlphaFoldDB" id="A0A0F9AMC1"/>
<feature type="transmembrane region" description="Helical" evidence="1">
    <location>
        <begin position="7"/>
        <end position="28"/>
    </location>
</feature>
<gene>
    <name evidence="2" type="ORF">LCGC14_2554830</name>
</gene>
<comment type="caution">
    <text evidence="2">The sequence shown here is derived from an EMBL/GenBank/DDBJ whole genome shotgun (WGS) entry which is preliminary data.</text>
</comment>
<proteinExistence type="predicted"/>
<sequence>MVIRVKISTLFWVVLTLPLFPLTILPWLSRKSDERNSSSLYAVAVVLAIGA</sequence>
<evidence type="ECO:0000313" key="2">
    <source>
        <dbReference type="EMBL" id="KKL10535.1"/>
    </source>
</evidence>
<evidence type="ECO:0000256" key="1">
    <source>
        <dbReference type="SAM" id="Phobius"/>
    </source>
</evidence>
<keyword evidence="1" id="KW-0472">Membrane</keyword>
<reference evidence="2" key="1">
    <citation type="journal article" date="2015" name="Nature">
        <title>Complex archaea that bridge the gap between prokaryotes and eukaryotes.</title>
        <authorList>
            <person name="Spang A."/>
            <person name="Saw J.H."/>
            <person name="Jorgensen S.L."/>
            <person name="Zaremba-Niedzwiedzka K."/>
            <person name="Martijn J."/>
            <person name="Lind A.E."/>
            <person name="van Eijk R."/>
            <person name="Schleper C."/>
            <person name="Guy L."/>
            <person name="Ettema T.J."/>
        </authorList>
    </citation>
    <scope>NUCLEOTIDE SEQUENCE</scope>
</reference>
<keyword evidence="1" id="KW-0812">Transmembrane</keyword>
<protein>
    <submittedName>
        <fullName evidence="2">Uncharacterized protein</fullName>
    </submittedName>
</protein>
<keyword evidence="1" id="KW-1133">Transmembrane helix</keyword>